<comment type="cofactor">
    <cofactor evidence="8">
        <name>Zn(2+)</name>
        <dbReference type="ChEBI" id="CHEBI:29105"/>
    </cofactor>
    <text evidence="8">Binds 1 zinc ion per subunit.</text>
</comment>
<evidence type="ECO:0000259" key="9">
    <source>
        <dbReference type="Pfam" id="PF01979"/>
    </source>
</evidence>
<dbReference type="EC" id="3.5.4.3" evidence="8"/>
<dbReference type="OrthoDB" id="194468at2759"/>
<name>A0A0D2ANG4_9PEZI</name>
<comment type="function">
    <text evidence="7 8">Catalyzes the hydrolytic deamination of guanine, producing xanthine and ammonia.</text>
</comment>
<dbReference type="Gene3D" id="2.30.40.10">
    <property type="entry name" value="Urease, subunit C, domain 1"/>
    <property type="match status" value="1"/>
</dbReference>
<keyword evidence="4 8" id="KW-0378">Hydrolase</keyword>
<evidence type="ECO:0000256" key="2">
    <source>
        <dbReference type="ARBA" id="ARBA00006745"/>
    </source>
</evidence>
<dbReference type="Pfam" id="PF01979">
    <property type="entry name" value="Amidohydro_1"/>
    <property type="match status" value="1"/>
</dbReference>
<dbReference type="VEuPathDB" id="FungiDB:PV09_01193"/>
<dbReference type="UniPathway" id="UPA00603">
    <property type="reaction ID" value="UER00660"/>
</dbReference>
<dbReference type="EMBL" id="KN847531">
    <property type="protein sequence ID" value="KIW08273.1"/>
    <property type="molecule type" value="Genomic_DNA"/>
</dbReference>
<dbReference type="Gene3D" id="3.20.20.140">
    <property type="entry name" value="Metal-dependent hydrolases"/>
    <property type="match status" value="1"/>
</dbReference>
<dbReference type="PANTHER" id="PTHR11271:SF6">
    <property type="entry name" value="GUANINE DEAMINASE"/>
    <property type="match status" value="1"/>
</dbReference>
<dbReference type="PANTHER" id="PTHR11271">
    <property type="entry name" value="GUANINE DEAMINASE"/>
    <property type="match status" value="1"/>
</dbReference>
<evidence type="ECO:0000256" key="5">
    <source>
        <dbReference type="ARBA" id="ARBA00022833"/>
    </source>
</evidence>
<dbReference type="GO" id="GO:0008892">
    <property type="term" value="F:guanine deaminase activity"/>
    <property type="evidence" value="ECO:0007669"/>
    <property type="project" value="UniProtKB-UniRule"/>
</dbReference>
<dbReference type="RefSeq" id="XP_016218142.1">
    <property type="nucleotide sequence ID" value="XM_016354047.1"/>
</dbReference>
<comment type="pathway">
    <text evidence="1 8">Purine metabolism; guanine degradation; xanthine from guanine: step 1/1.</text>
</comment>
<keyword evidence="5 8" id="KW-0862">Zinc</keyword>
<evidence type="ECO:0000256" key="4">
    <source>
        <dbReference type="ARBA" id="ARBA00022801"/>
    </source>
</evidence>
<dbReference type="HOGENOM" id="CLU_012358_0_0_1"/>
<dbReference type="InterPro" id="IPR051607">
    <property type="entry name" value="Metallo-dep_hydrolases"/>
</dbReference>
<keyword evidence="3 8" id="KW-0479">Metal-binding</keyword>
<dbReference type="InterPro" id="IPR014311">
    <property type="entry name" value="Guanine_deaminase"/>
</dbReference>
<evidence type="ECO:0000256" key="6">
    <source>
        <dbReference type="ARBA" id="ARBA00051148"/>
    </source>
</evidence>
<dbReference type="FunCoup" id="A0A0D2ANG4">
    <property type="interactions" value="137"/>
</dbReference>
<dbReference type="InParanoid" id="A0A0D2ANG4"/>
<evidence type="ECO:0000256" key="7">
    <source>
        <dbReference type="ARBA" id="ARBA00056079"/>
    </source>
</evidence>
<comment type="catalytic activity">
    <reaction evidence="6 8">
        <text>guanine + H2O + H(+) = xanthine + NH4(+)</text>
        <dbReference type="Rhea" id="RHEA:14665"/>
        <dbReference type="ChEBI" id="CHEBI:15377"/>
        <dbReference type="ChEBI" id="CHEBI:15378"/>
        <dbReference type="ChEBI" id="CHEBI:16235"/>
        <dbReference type="ChEBI" id="CHEBI:17712"/>
        <dbReference type="ChEBI" id="CHEBI:28938"/>
        <dbReference type="EC" id="3.5.4.3"/>
    </reaction>
</comment>
<dbReference type="InterPro" id="IPR032466">
    <property type="entry name" value="Metal_Hydrolase"/>
</dbReference>
<dbReference type="GO" id="GO:0008270">
    <property type="term" value="F:zinc ion binding"/>
    <property type="evidence" value="ECO:0007669"/>
    <property type="project" value="UniProtKB-UniRule"/>
</dbReference>
<dbReference type="GO" id="GO:0005829">
    <property type="term" value="C:cytosol"/>
    <property type="evidence" value="ECO:0007669"/>
    <property type="project" value="TreeGrafter"/>
</dbReference>
<dbReference type="GeneID" id="27309166"/>
<dbReference type="STRING" id="253628.A0A0D2ANG4"/>
<reference evidence="10 11" key="1">
    <citation type="submission" date="2015-01" db="EMBL/GenBank/DDBJ databases">
        <title>The Genome Sequence of Ochroconis gallopava CBS43764.</title>
        <authorList>
            <consortium name="The Broad Institute Genomics Platform"/>
            <person name="Cuomo C."/>
            <person name="de Hoog S."/>
            <person name="Gorbushina A."/>
            <person name="Stielow B."/>
            <person name="Teixiera M."/>
            <person name="Abouelleil A."/>
            <person name="Chapman S.B."/>
            <person name="Priest M."/>
            <person name="Young S.K."/>
            <person name="Wortman J."/>
            <person name="Nusbaum C."/>
            <person name="Birren B."/>
        </authorList>
    </citation>
    <scope>NUCLEOTIDE SEQUENCE [LARGE SCALE GENOMIC DNA]</scope>
    <source>
        <strain evidence="10 11">CBS 43764</strain>
    </source>
</reference>
<accession>A0A0D2ANG4</accession>
<proteinExistence type="inferred from homology"/>
<protein>
    <recommendedName>
        <fullName evidence="8">Guanine deaminase</fullName>
        <shortName evidence="8">Guanase</shortName>
        <ecNumber evidence="8">3.5.4.3</ecNumber>
    </recommendedName>
    <alternativeName>
        <fullName evidence="8">Guanine aminohydrolase</fullName>
    </alternativeName>
</protein>
<dbReference type="NCBIfam" id="TIGR02967">
    <property type="entry name" value="guan_deamin"/>
    <property type="match status" value="1"/>
</dbReference>
<evidence type="ECO:0000256" key="3">
    <source>
        <dbReference type="ARBA" id="ARBA00022723"/>
    </source>
</evidence>
<feature type="domain" description="Amidohydrolase-related" evidence="9">
    <location>
        <begin position="79"/>
        <end position="460"/>
    </location>
</feature>
<dbReference type="AlphaFoldDB" id="A0A0D2ANG4"/>
<dbReference type="InterPro" id="IPR006680">
    <property type="entry name" value="Amidohydro-rel"/>
</dbReference>
<dbReference type="Proteomes" id="UP000053259">
    <property type="component" value="Unassembled WGS sequence"/>
</dbReference>
<gene>
    <name evidence="10" type="ORF">PV09_01193</name>
</gene>
<keyword evidence="11" id="KW-1185">Reference proteome</keyword>
<evidence type="ECO:0000256" key="1">
    <source>
        <dbReference type="ARBA" id="ARBA00004984"/>
    </source>
</evidence>
<evidence type="ECO:0000256" key="8">
    <source>
        <dbReference type="RuleBase" id="RU366009"/>
    </source>
</evidence>
<evidence type="ECO:0000313" key="10">
    <source>
        <dbReference type="EMBL" id="KIW08273.1"/>
    </source>
</evidence>
<dbReference type="FunFam" id="3.20.20.140:FF:000022">
    <property type="entry name" value="Guanine deaminase"/>
    <property type="match status" value="1"/>
</dbReference>
<dbReference type="SUPFAM" id="SSF51556">
    <property type="entry name" value="Metallo-dependent hydrolases"/>
    <property type="match status" value="1"/>
</dbReference>
<organism evidence="10 11">
    <name type="scientific">Verruconis gallopava</name>
    <dbReference type="NCBI Taxonomy" id="253628"/>
    <lineage>
        <taxon>Eukaryota</taxon>
        <taxon>Fungi</taxon>
        <taxon>Dikarya</taxon>
        <taxon>Ascomycota</taxon>
        <taxon>Pezizomycotina</taxon>
        <taxon>Dothideomycetes</taxon>
        <taxon>Pleosporomycetidae</taxon>
        <taxon>Venturiales</taxon>
        <taxon>Sympoventuriaceae</taxon>
        <taxon>Verruconis</taxon>
    </lineage>
</organism>
<sequence length="468" mass="52118">MPIFEASAKSKTIFHGPFVHCVSLGELDICEAGAIGVDEDGIIVFIDRDVKFEELDTVVKKHGWDDCKVVRIYDSGFFFPGFIDTHIHASQYPNAGIFGKSTLLDWLNTYTFPLESSLADLSRARHVYNRAISRTLAHGTTTAAYYATNHVPATNLLADICKHKGQRALIGRVCMNTDLSPEYYRDESTEATIQKSKECIEYVKKIDPKHELVTPIITPRFAPSCSKDCLEKLGQLHKETGYPCQTHLAENTNEVKLVRELFPECDSYTAVYDDTGLLTDKMILAHCVHLSNKEIDLVKARDAKISHCPASNTALTSGCAKIRKYLDTGIDVGLGSDVSGGFSPSILETARQAIWVSRFVAMLDGDHAKLSVEEVLYLATRGGAKVVGLSDKIGGFEVGKEWDAQMIKLDEVNRYSEGQSEHDGPVDIFGWETWENKVHKWVYNGNDKNTLAVWVKGRLVHYTSAYKP</sequence>
<comment type="similarity">
    <text evidence="2 8">Belongs to the metallo-dependent hydrolases superfamily. ATZ/TRZ family.</text>
</comment>
<evidence type="ECO:0000313" key="11">
    <source>
        <dbReference type="Proteomes" id="UP000053259"/>
    </source>
</evidence>
<dbReference type="InterPro" id="IPR011059">
    <property type="entry name" value="Metal-dep_hydrolase_composite"/>
</dbReference>
<dbReference type="GO" id="GO:0006147">
    <property type="term" value="P:guanine catabolic process"/>
    <property type="evidence" value="ECO:0007669"/>
    <property type="project" value="UniProtKB-UniRule"/>
</dbReference>